<evidence type="ECO:0000256" key="3">
    <source>
        <dbReference type="ARBA" id="ARBA00004496"/>
    </source>
</evidence>
<evidence type="ECO:0000256" key="7">
    <source>
        <dbReference type="ARBA" id="ARBA00015188"/>
    </source>
</evidence>
<evidence type="ECO:0000256" key="4">
    <source>
        <dbReference type="ARBA" id="ARBA00004752"/>
    </source>
</evidence>
<evidence type="ECO:0000256" key="13">
    <source>
        <dbReference type="ARBA" id="ARBA00022960"/>
    </source>
</evidence>
<dbReference type="Gene3D" id="3.30.465.10">
    <property type="match status" value="1"/>
</dbReference>
<dbReference type="InterPro" id="IPR006094">
    <property type="entry name" value="Oxid_FAD_bind_N"/>
</dbReference>
<dbReference type="InterPro" id="IPR003170">
    <property type="entry name" value="MurB"/>
</dbReference>
<comment type="catalytic activity">
    <reaction evidence="19 20">
        <text>UDP-N-acetyl-alpha-D-muramate + NADP(+) = UDP-N-acetyl-3-O-(1-carboxyvinyl)-alpha-D-glucosamine + NADPH + H(+)</text>
        <dbReference type="Rhea" id="RHEA:12248"/>
        <dbReference type="ChEBI" id="CHEBI:15378"/>
        <dbReference type="ChEBI" id="CHEBI:57783"/>
        <dbReference type="ChEBI" id="CHEBI:58349"/>
        <dbReference type="ChEBI" id="CHEBI:68483"/>
        <dbReference type="ChEBI" id="CHEBI:70757"/>
        <dbReference type="EC" id="1.3.1.98"/>
    </reaction>
</comment>
<evidence type="ECO:0000256" key="9">
    <source>
        <dbReference type="ARBA" id="ARBA00022618"/>
    </source>
</evidence>
<organism evidence="22 23">
    <name type="scientific">Vibrio stylophorae</name>
    <dbReference type="NCBI Taxonomy" id="659351"/>
    <lineage>
        <taxon>Bacteria</taxon>
        <taxon>Pseudomonadati</taxon>
        <taxon>Pseudomonadota</taxon>
        <taxon>Gammaproteobacteria</taxon>
        <taxon>Vibrionales</taxon>
        <taxon>Vibrionaceae</taxon>
        <taxon>Vibrio</taxon>
    </lineage>
</organism>
<evidence type="ECO:0000256" key="10">
    <source>
        <dbReference type="ARBA" id="ARBA00022630"/>
    </source>
</evidence>
<evidence type="ECO:0000256" key="15">
    <source>
        <dbReference type="ARBA" id="ARBA00023002"/>
    </source>
</evidence>
<evidence type="ECO:0000256" key="12">
    <source>
        <dbReference type="ARBA" id="ARBA00022857"/>
    </source>
</evidence>
<evidence type="ECO:0000256" key="14">
    <source>
        <dbReference type="ARBA" id="ARBA00022984"/>
    </source>
</evidence>
<comment type="cofactor">
    <cofactor evidence="1 20">
        <name>FAD</name>
        <dbReference type="ChEBI" id="CHEBI:57692"/>
    </cofactor>
</comment>
<dbReference type="EMBL" id="CAKLDI010000001">
    <property type="protein sequence ID" value="CAH0532358.1"/>
    <property type="molecule type" value="Genomic_DNA"/>
</dbReference>
<evidence type="ECO:0000256" key="20">
    <source>
        <dbReference type="HAMAP-Rule" id="MF_00037"/>
    </source>
</evidence>
<keyword evidence="16 20" id="KW-0131">Cell cycle</keyword>
<dbReference type="Pfam" id="PF02873">
    <property type="entry name" value="MurB_C"/>
    <property type="match status" value="1"/>
</dbReference>
<comment type="function">
    <text evidence="2 20">Cell wall formation.</text>
</comment>
<dbReference type="InterPro" id="IPR016166">
    <property type="entry name" value="FAD-bd_PCMH"/>
</dbReference>
<dbReference type="PROSITE" id="PS51387">
    <property type="entry name" value="FAD_PCMH"/>
    <property type="match status" value="1"/>
</dbReference>
<evidence type="ECO:0000313" key="22">
    <source>
        <dbReference type="EMBL" id="CAH0532358.1"/>
    </source>
</evidence>
<comment type="subcellular location">
    <subcellularLocation>
        <location evidence="3 20">Cytoplasm</location>
    </subcellularLocation>
</comment>
<dbReference type="SUPFAM" id="SSF56194">
    <property type="entry name" value="Uridine diphospho-N-Acetylenolpyruvylglucosamine reductase, MurB, C-terminal domain"/>
    <property type="match status" value="1"/>
</dbReference>
<dbReference type="HAMAP" id="MF_00037">
    <property type="entry name" value="MurB"/>
    <property type="match status" value="1"/>
</dbReference>
<evidence type="ECO:0000256" key="18">
    <source>
        <dbReference type="ARBA" id="ARBA00031026"/>
    </source>
</evidence>
<name>A0ABM8ZQ28_9VIBR</name>
<dbReference type="PANTHER" id="PTHR21071:SF4">
    <property type="entry name" value="UDP-N-ACETYLENOLPYRUVOYLGLUCOSAMINE REDUCTASE"/>
    <property type="match status" value="1"/>
</dbReference>
<keyword evidence="14 20" id="KW-0573">Peptidoglycan synthesis</keyword>
<comment type="caution">
    <text evidence="22">The sequence shown here is derived from an EMBL/GenBank/DDBJ whole genome shotgun (WGS) entry which is preliminary data.</text>
</comment>
<accession>A0ABM8ZQ28</accession>
<dbReference type="SUPFAM" id="SSF56176">
    <property type="entry name" value="FAD-binding/transporter-associated domain-like"/>
    <property type="match status" value="1"/>
</dbReference>
<evidence type="ECO:0000256" key="5">
    <source>
        <dbReference type="ARBA" id="ARBA00010485"/>
    </source>
</evidence>
<keyword evidence="11 20" id="KW-0274">FAD</keyword>
<evidence type="ECO:0000256" key="1">
    <source>
        <dbReference type="ARBA" id="ARBA00001974"/>
    </source>
</evidence>
<comment type="pathway">
    <text evidence="4 20">Cell wall biogenesis; peptidoglycan biosynthesis.</text>
</comment>
<evidence type="ECO:0000256" key="11">
    <source>
        <dbReference type="ARBA" id="ARBA00022827"/>
    </source>
</evidence>
<keyword evidence="15 20" id="KW-0560">Oxidoreductase</keyword>
<dbReference type="InterPro" id="IPR011601">
    <property type="entry name" value="MurB_C"/>
</dbReference>
<evidence type="ECO:0000256" key="17">
    <source>
        <dbReference type="ARBA" id="ARBA00023316"/>
    </source>
</evidence>
<dbReference type="GO" id="GO:0008762">
    <property type="term" value="F:UDP-N-acetylmuramate dehydrogenase activity"/>
    <property type="evidence" value="ECO:0007669"/>
    <property type="project" value="UniProtKB-EC"/>
</dbReference>
<sequence>MNQLPTRDLIHSHTFAIHSQAAAIVDIEQPDELIQLWRDPRYQNLPKLVVGQGSNLLFCDDFEGVVVRNRIMGIEIKESDVAWHLRVGAGEDWHQLIQQCLAKGIYGLENLALIPGCVGSSPIQNIGAYGVELKDVCESVECLNPMTGESETLTNAQCQFGYRDSIFKHAYQDRVITYVHLKLAKDWQPVLHYGGLASVFADRPVSAQAIFDEVCQTRMAKLPNPKELGNAGSFFKNPVVATAHVDALLAEYPNMPHFAAGENTQKLAAGWLIDQAGLKGFQIGGAAVHDKQALVLVNKGGATAQDVIALAAHVVDTVKAKFGVSLEHEVRFIGCHGETRLEQVRYG</sequence>
<evidence type="ECO:0000256" key="6">
    <source>
        <dbReference type="ARBA" id="ARBA00012518"/>
    </source>
</evidence>
<evidence type="ECO:0000259" key="21">
    <source>
        <dbReference type="PROSITE" id="PS51387"/>
    </source>
</evidence>
<feature type="domain" description="FAD-binding PCMH-type" evidence="21">
    <location>
        <begin position="17"/>
        <end position="186"/>
    </location>
</feature>
<dbReference type="InterPro" id="IPR016169">
    <property type="entry name" value="FAD-bd_PCMH_sub2"/>
</dbReference>
<dbReference type="PANTHER" id="PTHR21071">
    <property type="entry name" value="UDP-N-ACETYLENOLPYRUVOYLGLUCOSAMINE REDUCTASE"/>
    <property type="match status" value="1"/>
</dbReference>
<dbReference type="InterPro" id="IPR036635">
    <property type="entry name" value="MurB_C_sf"/>
</dbReference>
<dbReference type="NCBIfam" id="NF000755">
    <property type="entry name" value="PRK00046.1"/>
    <property type="match status" value="1"/>
</dbReference>
<dbReference type="Gene3D" id="3.30.43.10">
    <property type="entry name" value="Uridine Diphospho-n-acetylenolpyruvylglucosamine Reductase, domain 2"/>
    <property type="match status" value="1"/>
</dbReference>
<dbReference type="InterPro" id="IPR036318">
    <property type="entry name" value="FAD-bd_PCMH-like_sf"/>
</dbReference>
<evidence type="ECO:0000256" key="19">
    <source>
        <dbReference type="ARBA" id="ARBA00048914"/>
    </source>
</evidence>
<keyword evidence="9 20" id="KW-0132">Cell division</keyword>
<evidence type="ECO:0000256" key="8">
    <source>
        <dbReference type="ARBA" id="ARBA00022490"/>
    </source>
</evidence>
<keyword evidence="8 20" id="KW-0963">Cytoplasm</keyword>
<dbReference type="RefSeq" id="WP_237464206.1">
    <property type="nucleotide sequence ID" value="NZ_CAKLDI010000001.1"/>
</dbReference>
<dbReference type="Pfam" id="PF01565">
    <property type="entry name" value="FAD_binding_4"/>
    <property type="match status" value="1"/>
</dbReference>
<feature type="active site" description="Proton donor" evidence="20">
    <location>
        <position position="233"/>
    </location>
</feature>
<dbReference type="NCBIfam" id="TIGR00179">
    <property type="entry name" value="murB"/>
    <property type="match status" value="1"/>
</dbReference>
<feature type="active site" evidence="20">
    <location>
        <position position="329"/>
    </location>
</feature>
<feature type="active site" evidence="20">
    <location>
        <position position="163"/>
    </location>
</feature>
<keyword evidence="23" id="KW-1185">Reference proteome</keyword>
<dbReference type="Proteomes" id="UP000838672">
    <property type="component" value="Unassembled WGS sequence"/>
</dbReference>
<dbReference type="InterPro" id="IPR016167">
    <property type="entry name" value="FAD-bd_PCMH_sub1"/>
</dbReference>
<dbReference type="EC" id="1.3.1.98" evidence="6 20"/>
<keyword evidence="17 20" id="KW-0961">Cell wall biogenesis/degradation</keyword>
<comment type="similarity">
    <text evidence="5 20">Belongs to the MurB family.</text>
</comment>
<keyword evidence="13 20" id="KW-0133">Cell shape</keyword>
<evidence type="ECO:0000256" key="2">
    <source>
        <dbReference type="ARBA" id="ARBA00003921"/>
    </source>
</evidence>
<protein>
    <recommendedName>
        <fullName evidence="7 20">UDP-N-acetylenolpyruvoylglucosamine reductase</fullName>
        <ecNumber evidence="6 20">1.3.1.98</ecNumber>
    </recommendedName>
    <alternativeName>
        <fullName evidence="18 20">UDP-N-acetylmuramate dehydrogenase</fullName>
    </alternativeName>
</protein>
<proteinExistence type="inferred from homology"/>
<keyword evidence="10 20" id="KW-0285">Flavoprotein</keyword>
<dbReference type="Gene3D" id="3.90.78.10">
    <property type="entry name" value="UDP-N-acetylenolpyruvoylglucosamine reductase, C-terminal domain"/>
    <property type="match status" value="1"/>
</dbReference>
<dbReference type="NCBIfam" id="NF010478">
    <property type="entry name" value="PRK13903.1"/>
    <property type="match status" value="1"/>
</dbReference>
<reference evidence="22" key="1">
    <citation type="submission" date="2021-11" db="EMBL/GenBank/DDBJ databases">
        <authorList>
            <person name="Rodrigo-Torres L."/>
            <person name="Arahal R. D."/>
            <person name="Lucena T."/>
        </authorList>
    </citation>
    <scope>NUCLEOTIDE SEQUENCE</scope>
    <source>
        <strain evidence="22">CECT 7929</strain>
    </source>
</reference>
<keyword evidence="12 20" id="KW-0521">NADP</keyword>
<evidence type="ECO:0000256" key="16">
    <source>
        <dbReference type="ARBA" id="ARBA00023306"/>
    </source>
</evidence>
<evidence type="ECO:0000313" key="23">
    <source>
        <dbReference type="Proteomes" id="UP000838672"/>
    </source>
</evidence>
<gene>
    <name evidence="20 22" type="primary">murB</name>
    <name evidence="22" type="ORF">VST7929_00182</name>
</gene>